<evidence type="ECO:0000313" key="5">
    <source>
        <dbReference type="Proteomes" id="UP001302367"/>
    </source>
</evidence>
<reference evidence="3 5" key="2">
    <citation type="submission" date="2023-09" db="EMBL/GenBank/DDBJ databases">
        <title>Complete-Gapless Cercospora beticola genome.</title>
        <authorList>
            <person name="Wyatt N.A."/>
            <person name="Spanner R.E."/>
            <person name="Bolton M.D."/>
        </authorList>
    </citation>
    <scope>NUCLEOTIDE SEQUENCE [LARGE SCALE GENOMIC DNA]</scope>
    <source>
        <strain evidence="3">Cb09-40</strain>
    </source>
</reference>
<dbReference type="EMBL" id="CP134191">
    <property type="protein sequence ID" value="WPB07205.1"/>
    <property type="molecule type" value="Genomic_DNA"/>
</dbReference>
<dbReference type="Proteomes" id="UP000230605">
    <property type="component" value="Chromosome 8"/>
</dbReference>
<dbReference type="InterPro" id="IPR021054">
    <property type="entry name" value="Cell_wall_mannoprotein_1"/>
</dbReference>
<keyword evidence="1" id="KW-0732">Signal</keyword>
<feature type="chain" id="PRO_5013888913" description="Hydrophobic surface binding protein A" evidence="1">
    <location>
        <begin position="17"/>
        <end position="174"/>
    </location>
</feature>
<reference evidence="2 4" key="1">
    <citation type="submission" date="2015-10" db="EMBL/GenBank/DDBJ databases">
        <title>The cercosporin biosynthetic gene cluster was horizontally transferred to several fungal lineages and shown to be expanded in Cercospora beticola based on microsynteny with recipient genomes.</title>
        <authorList>
            <person name="De Jonge R."/>
            <person name="Ebert M.K."/>
            <person name="Suttle J.C."/>
            <person name="Jurick Ii W.M."/>
            <person name="Secor G.A."/>
            <person name="Thomma B.P."/>
            <person name="Van De Peer Y."/>
            <person name="Bolton M.D."/>
        </authorList>
    </citation>
    <scope>NUCLEOTIDE SEQUENCE [LARGE SCALE GENOMIC DNA]</scope>
    <source>
        <strain evidence="2 4">09-40</strain>
    </source>
</reference>
<keyword evidence="5" id="KW-1185">Reference proteome</keyword>
<dbReference type="OrthoDB" id="3485059at2759"/>
<organism evidence="2 4">
    <name type="scientific">Cercospora beticola</name>
    <name type="common">Sugarbeet leaf spot fungus</name>
    <dbReference type="NCBI Taxonomy" id="122368"/>
    <lineage>
        <taxon>Eukaryota</taxon>
        <taxon>Fungi</taxon>
        <taxon>Dikarya</taxon>
        <taxon>Ascomycota</taxon>
        <taxon>Pezizomycotina</taxon>
        <taxon>Dothideomycetes</taxon>
        <taxon>Dothideomycetidae</taxon>
        <taxon>Mycosphaerellales</taxon>
        <taxon>Mycosphaerellaceae</taxon>
        <taxon>Cercospora</taxon>
    </lineage>
</organism>
<dbReference type="GO" id="GO:0005576">
    <property type="term" value="C:extracellular region"/>
    <property type="evidence" value="ECO:0007669"/>
    <property type="project" value="TreeGrafter"/>
</dbReference>
<evidence type="ECO:0000313" key="3">
    <source>
        <dbReference type="EMBL" id="WPB07205.1"/>
    </source>
</evidence>
<sequence length="174" mass="18305">MFSVKNLLFLITTASALVVTKRDAAQIRSDLQLINTDTNALKSAADRYSGGLFGAIPVQNAADKLEDDINTATDNANASAPVSDSEAADIISYINNTLQPSVDAALTSIENKRSQFTSAGLKGSVQDTLATLRKDTNEYGQALLAKAPASQQASGNAALTRIDNDFAATQAFYA</sequence>
<dbReference type="Proteomes" id="UP001302367">
    <property type="component" value="Chromosome 8"/>
</dbReference>
<dbReference type="Pfam" id="PF12296">
    <property type="entry name" value="HsbA"/>
    <property type="match status" value="1"/>
</dbReference>
<evidence type="ECO:0008006" key="6">
    <source>
        <dbReference type="Google" id="ProtNLM"/>
    </source>
</evidence>
<dbReference type="PANTHER" id="PTHR38123:SF1">
    <property type="entry name" value="HYDROPHOBIC SURFACE BINDING PROTEIN"/>
    <property type="match status" value="1"/>
</dbReference>
<proteinExistence type="predicted"/>
<evidence type="ECO:0000313" key="4">
    <source>
        <dbReference type="Proteomes" id="UP000230605"/>
    </source>
</evidence>
<dbReference type="AlphaFoldDB" id="A0A2G5HUK4"/>
<feature type="signal peptide" evidence="1">
    <location>
        <begin position="1"/>
        <end position="16"/>
    </location>
</feature>
<evidence type="ECO:0000256" key="1">
    <source>
        <dbReference type="SAM" id="SignalP"/>
    </source>
</evidence>
<protein>
    <recommendedName>
        <fullName evidence="6">Hydrophobic surface binding protein A</fullName>
    </recommendedName>
</protein>
<evidence type="ECO:0000313" key="2">
    <source>
        <dbReference type="EMBL" id="PIA96220.1"/>
    </source>
</evidence>
<dbReference type="Gene3D" id="1.20.1280.140">
    <property type="match status" value="1"/>
</dbReference>
<gene>
    <name evidence="2" type="ORF">CB0940_10487</name>
    <name evidence="3" type="ORF">RHO25_011866</name>
</gene>
<dbReference type="EMBL" id="LKMD01000103">
    <property type="protein sequence ID" value="PIA96220.1"/>
    <property type="molecule type" value="Genomic_DNA"/>
</dbReference>
<accession>A0A2G5HUK4</accession>
<dbReference type="PANTHER" id="PTHR38123">
    <property type="entry name" value="CELL WALL SERINE-THREONINE-RICH GALACTOMANNOPROTEIN MP1 (AFU_ORTHOLOGUE AFUA_4G03240)"/>
    <property type="match status" value="1"/>
</dbReference>
<name>A0A2G5HUK4_CERBT</name>